<proteinExistence type="predicted"/>
<evidence type="ECO:0000313" key="1">
    <source>
        <dbReference type="EMBL" id="RMZ70871.1"/>
    </source>
</evidence>
<gene>
    <name evidence="1" type="ORF">GMOD_00008526</name>
</gene>
<name>A0A3M7M8M5_9PLEO</name>
<dbReference type="AlphaFoldDB" id="A0A3M7M8M5"/>
<organism evidence="1 2">
    <name type="scientific">Pyrenophora seminiperda CCB06</name>
    <dbReference type="NCBI Taxonomy" id="1302712"/>
    <lineage>
        <taxon>Eukaryota</taxon>
        <taxon>Fungi</taxon>
        <taxon>Dikarya</taxon>
        <taxon>Ascomycota</taxon>
        <taxon>Pezizomycotina</taxon>
        <taxon>Dothideomycetes</taxon>
        <taxon>Pleosporomycetidae</taxon>
        <taxon>Pleosporales</taxon>
        <taxon>Pleosporineae</taxon>
        <taxon>Pleosporaceae</taxon>
        <taxon>Pyrenophora</taxon>
    </lineage>
</organism>
<accession>A0A3M7M8M5</accession>
<evidence type="ECO:0000313" key="2">
    <source>
        <dbReference type="Proteomes" id="UP000265663"/>
    </source>
</evidence>
<reference evidence="1 2" key="1">
    <citation type="journal article" date="2014" name="PLoS ONE">
        <title>De novo Genome Assembly of the Fungal Plant Pathogen Pyrenophora semeniperda.</title>
        <authorList>
            <person name="Soliai M.M."/>
            <person name="Meyer S.E."/>
            <person name="Udall J.A."/>
            <person name="Elzinga D.E."/>
            <person name="Hermansen R.A."/>
            <person name="Bodily P.M."/>
            <person name="Hart A.A."/>
            <person name="Coleman C.E."/>
        </authorList>
    </citation>
    <scope>NUCLEOTIDE SEQUENCE [LARGE SCALE GENOMIC DNA]</scope>
    <source>
        <strain evidence="1 2">CCB06</strain>
        <tissue evidence="1">Mycelium</tissue>
    </source>
</reference>
<sequence length="207" mass="23039">MNIDASTRSAHQEYVASPSLVGDYAVTSPKGTVHVIGFYSQEFEDYFVAWGSFAAPLDGDGFNEGLWCRVWTLSQLFELFDDVQTSPRENVDIEDVVREVVSMKTADSFTPREQKFPTEGEIILSDSTSIKLKIKTFVTKISFIGRAAFQLNVIAETQDEAHPIESALLHQGDDGSEHVLVAKLFDVDESDTAPYLEMPLFDMTGRA</sequence>
<dbReference type="Proteomes" id="UP000265663">
    <property type="component" value="Unassembled WGS sequence"/>
</dbReference>
<protein>
    <submittedName>
        <fullName evidence="1">HET domain containing</fullName>
    </submittedName>
</protein>
<dbReference type="EMBL" id="KE747825">
    <property type="protein sequence ID" value="RMZ70871.1"/>
    <property type="molecule type" value="Genomic_DNA"/>
</dbReference>
<keyword evidence="2" id="KW-1185">Reference proteome</keyword>